<keyword evidence="3" id="KW-1185">Reference proteome</keyword>
<sequence>MTAVTHEKPLFGDRAAYRLAAVAGVGTALFLVYLIAAVGVMAESGYRGDLAYAGVLASVLGGILVSRLRAPALAQTMLAAAVAVVAVGVLALIGGVHERPATSVAELLGLHAMFAAGFAASGVLFLRSGRTA</sequence>
<keyword evidence="1" id="KW-1133">Transmembrane helix</keyword>
<organism evidence="2 3">
    <name type="scientific">Nocardioides antri</name>
    <dbReference type="NCBI Taxonomy" id="2607659"/>
    <lineage>
        <taxon>Bacteria</taxon>
        <taxon>Bacillati</taxon>
        <taxon>Actinomycetota</taxon>
        <taxon>Actinomycetes</taxon>
        <taxon>Propionibacteriales</taxon>
        <taxon>Nocardioidaceae</taxon>
        <taxon>Nocardioides</taxon>
    </lineage>
</organism>
<accession>A0A5B1M3C1</accession>
<name>A0A5B1M3C1_9ACTN</name>
<dbReference type="RefSeq" id="WP_149749770.1">
    <property type="nucleotide sequence ID" value="NZ_VUJW01000003.1"/>
</dbReference>
<dbReference type="EMBL" id="VUJW01000003">
    <property type="protein sequence ID" value="KAA1427403.1"/>
    <property type="molecule type" value="Genomic_DNA"/>
</dbReference>
<keyword evidence="1" id="KW-0812">Transmembrane</keyword>
<keyword evidence="1" id="KW-0472">Membrane</keyword>
<gene>
    <name evidence="2" type="ORF">F0U47_07960</name>
</gene>
<protein>
    <recommendedName>
        <fullName evidence="4">DUF4383 domain-containing protein</fullName>
    </recommendedName>
</protein>
<evidence type="ECO:0000313" key="3">
    <source>
        <dbReference type="Proteomes" id="UP000324351"/>
    </source>
</evidence>
<feature type="transmembrane region" description="Helical" evidence="1">
    <location>
        <begin position="16"/>
        <end position="38"/>
    </location>
</feature>
<feature type="transmembrane region" description="Helical" evidence="1">
    <location>
        <begin position="108"/>
        <end position="126"/>
    </location>
</feature>
<reference evidence="2 3" key="1">
    <citation type="submission" date="2019-09" db="EMBL/GenBank/DDBJ databases">
        <title>Nocardioides panacisoli sp. nov., isolated from the soil of a ginseng field.</title>
        <authorList>
            <person name="Cho C."/>
        </authorList>
    </citation>
    <scope>NUCLEOTIDE SEQUENCE [LARGE SCALE GENOMIC DNA]</scope>
    <source>
        <strain evidence="2 3">BN140041</strain>
    </source>
</reference>
<evidence type="ECO:0000313" key="2">
    <source>
        <dbReference type="EMBL" id="KAA1427403.1"/>
    </source>
</evidence>
<dbReference type="Proteomes" id="UP000324351">
    <property type="component" value="Unassembled WGS sequence"/>
</dbReference>
<feature type="transmembrane region" description="Helical" evidence="1">
    <location>
        <begin position="50"/>
        <end position="70"/>
    </location>
</feature>
<feature type="transmembrane region" description="Helical" evidence="1">
    <location>
        <begin position="77"/>
        <end position="96"/>
    </location>
</feature>
<evidence type="ECO:0008006" key="4">
    <source>
        <dbReference type="Google" id="ProtNLM"/>
    </source>
</evidence>
<reference evidence="2 3" key="2">
    <citation type="submission" date="2019-09" db="EMBL/GenBank/DDBJ databases">
        <authorList>
            <person name="Jin C."/>
        </authorList>
    </citation>
    <scope>NUCLEOTIDE SEQUENCE [LARGE SCALE GENOMIC DNA]</scope>
    <source>
        <strain evidence="2 3">BN140041</strain>
    </source>
</reference>
<proteinExistence type="predicted"/>
<comment type="caution">
    <text evidence="2">The sequence shown here is derived from an EMBL/GenBank/DDBJ whole genome shotgun (WGS) entry which is preliminary data.</text>
</comment>
<dbReference type="AlphaFoldDB" id="A0A5B1M3C1"/>
<evidence type="ECO:0000256" key="1">
    <source>
        <dbReference type="SAM" id="Phobius"/>
    </source>
</evidence>